<dbReference type="InterPro" id="IPR038355">
    <property type="entry name" value="TNFAIP8_sf"/>
</dbReference>
<feature type="compositionally biased region" description="Acidic residues" evidence="1">
    <location>
        <begin position="19"/>
        <end position="38"/>
    </location>
</feature>
<evidence type="ECO:0000256" key="1">
    <source>
        <dbReference type="SAM" id="MobiDB-lite"/>
    </source>
</evidence>
<dbReference type="GO" id="GO:0042981">
    <property type="term" value="P:regulation of apoptotic process"/>
    <property type="evidence" value="ECO:0007669"/>
    <property type="project" value="InterPro"/>
</dbReference>
<sequence>MNDLKNLPCPELATPEAETSSDEQDEVYGLSSDEEEKSTEDLAVKRRSSFHNLRFRAQKHLIGRIVKSRQSIKPLIGKRAYAALKQFENLLKSHKTNQKEVKVLMGSVVKTIGKLGVVAKQSNLTEDQLALARTTKQQFYKIALTIISFVRTDYTYNQTHLAQLLRDCEQTLRICVTEILSSKSVDRINRVFDTLCEPKLMDSVFSLNATVEQRTNLLELTKTLESIVASRRS</sequence>
<reference evidence="2" key="1">
    <citation type="submission" date="2019-03" db="EMBL/GenBank/DDBJ databases">
        <title>Improved annotation for the trematode Fasciola hepatica.</title>
        <authorList>
            <person name="Choi Y.-J."/>
            <person name="Martin J."/>
            <person name="Mitreva M."/>
        </authorList>
    </citation>
    <scope>NUCLEOTIDE SEQUENCE [LARGE SCALE GENOMIC DNA]</scope>
</reference>
<dbReference type="PANTHER" id="PTHR12757:SF1">
    <property type="entry name" value="PROTEIN SALIVARY GLANDS MARRED"/>
    <property type="match status" value="1"/>
</dbReference>
<proteinExistence type="predicted"/>
<dbReference type="EMBL" id="JXXN02000234">
    <property type="protein sequence ID" value="THD28113.1"/>
    <property type="molecule type" value="Genomic_DNA"/>
</dbReference>
<dbReference type="GO" id="GO:0005737">
    <property type="term" value="C:cytoplasm"/>
    <property type="evidence" value="ECO:0007669"/>
    <property type="project" value="TreeGrafter"/>
</dbReference>
<dbReference type="PANTHER" id="PTHR12757">
    <property type="entry name" value="TUMOR NECROSIS FACTOR INDUCED PROTEIN"/>
    <property type="match status" value="1"/>
</dbReference>
<organism evidence="2 3">
    <name type="scientific">Fasciola hepatica</name>
    <name type="common">Liver fluke</name>
    <dbReference type="NCBI Taxonomy" id="6192"/>
    <lineage>
        <taxon>Eukaryota</taxon>
        <taxon>Metazoa</taxon>
        <taxon>Spiralia</taxon>
        <taxon>Lophotrochozoa</taxon>
        <taxon>Platyhelminthes</taxon>
        <taxon>Trematoda</taxon>
        <taxon>Digenea</taxon>
        <taxon>Plagiorchiida</taxon>
        <taxon>Echinostomata</taxon>
        <taxon>Echinostomatoidea</taxon>
        <taxon>Fasciolidae</taxon>
        <taxon>Fasciola</taxon>
    </lineage>
</organism>
<evidence type="ECO:0000313" key="2">
    <source>
        <dbReference type="EMBL" id="THD28113.1"/>
    </source>
</evidence>
<dbReference type="InterPro" id="IPR008477">
    <property type="entry name" value="TNFAIP8-like"/>
</dbReference>
<protein>
    <submittedName>
        <fullName evidence="2">Tumor necrosis factor induced protein</fullName>
    </submittedName>
</protein>
<dbReference type="Pfam" id="PF05527">
    <property type="entry name" value="TNFAIP8"/>
    <property type="match status" value="1"/>
</dbReference>
<feature type="region of interest" description="Disordered" evidence="1">
    <location>
        <begin position="1"/>
        <end position="42"/>
    </location>
</feature>
<dbReference type="Gene3D" id="1.20.1440.160">
    <property type="entry name" value="Tumor necrosis factor alpha-induced protein 8-like"/>
    <property type="match status" value="1"/>
</dbReference>
<dbReference type="AlphaFoldDB" id="A0A2H1CVI5"/>
<comment type="caution">
    <text evidence="2">The sequence shown here is derived from an EMBL/GenBank/DDBJ whole genome shotgun (WGS) entry which is preliminary data.</text>
</comment>
<accession>A0A2H1CVI5</accession>
<name>A0A2H1CVI5_FASHE</name>
<dbReference type="Proteomes" id="UP000230066">
    <property type="component" value="Unassembled WGS sequence"/>
</dbReference>
<evidence type="ECO:0000313" key="3">
    <source>
        <dbReference type="Proteomes" id="UP000230066"/>
    </source>
</evidence>
<keyword evidence="3" id="KW-1185">Reference proteome</keyword>
<gene>
    <name evidence="2" type="ORF">D915_001095</name>
</gene>